<protein>
    <submittedName>
        <fullName evidence="9">Carbohydrate ABC transporter membrane protein 2, CUT1 family</fullName>
    </submittedName>
</protein>
<dbReference type="PROSITE" id="PS50928">
    <property type="entry name" value="ABC_TM1"/>
    <property type="match status" value="1"/>
</dbReference>
<evidence type="ECO:0000256" key="4">
    <source>
        <dbReference type="ARBA" id="ARBA00022692"/>
    </source>
</evidence>
<feature type="transmembrane region" description="Helical" evidence="7">
    <location>
        <begin position="74"/>
        <end position="98"/>
    </location>
</feature>
<evidence type="ECO:0000256" key="3">
    <source>
        <dbReference type="ARBA" id="ARBA00022475"/>
    </source>
</evidence>
<evidence type="ECO:0000256" key="2">
    <source>
        <dbReference type="ARBA" id="ARBA00022448"/>
    </source>
</evidence>
<feature type="transmembrane region" description="Helical" evidence="7">
    <location>
        <begin position="143"/>
        <end position="164"/>
    </location>
</feature>
<comment type="subcellular location">
    <subcellularLocation>
        <location evidence="1 7">Cell membrane</location>
        <topology evidence="1 7">Multi-pass membrane protein</topology>
    </subcellularLocation>
</comment>
<keyword evidence="6 7" id="KW-0472">Membrane</keyword>
<proteinExistence type="inferred from homology"/>
<feature type="transmembrane region" description="Helical" evidence="7">
    <location>
        <begin position="245"/>
        <end position="269"/>
    </location>
</feature>
<dbReference type="STRING" id="1527444.ucyna2_00332"/>
<dbReference type="SUPFAM" id="SSF161098">
    <property type="entry name" value="MetI-like"/>
    <property type="match status" value="1"/>
</dbReference>
<comment type="caution">
    <text evidence="9">The sequence shown here is derived from an EMBL/GenBank/DDBJ whole genome shotgun (WGS) entry which is preliminary data.</text>
</comment>
<evidence type="ECO:0000313" key="9">
    <source>
        <dbReference type="EMBL" id="KFF41709.1"/>
    </source>
</evidence>
<organism evidence="9 10">
    <name type="scientific">Candidatus Atelocyanobacterium thalassa isolate SIO64986</name>
    <dbReference type="NCBI Taxonomy" id="1527444"/>
    <lineage>
        <taxon>Bacteria</taxon>
        <taxon>Bacillati</taxon>
        <taxon>Cyanobacteriota</taxon>
        <taxon>Cyanophyceae</taxon>
        <taxon>Oscillatoriophycideae</taxon>
        <taxon>Chroococcales</taxon>
        <taxon>Aphanothecaceae</taxon>
        <taxon>Candidatus Atelocyanobacterium</taxon>
        <taxon>Candidatus Atelocyanobacterium thalassae</taxon>
    </lineage>
</organism>
<evidence type="ECO:0000256" key="7">
    <source>
        <dbReference type="RuleBase" id="RU363032"/>
    </source>
</evidence>
<keyword evidence="3" id="KW-1003">Cell membrane</keyword>
<dbReference type="PANTHER" id="PTHR43744:SF3">
    <property type="entry name" value="LACTOSE TRANSPORT SYSTEM PERMEASE PROTEIN LACG"/>
    <property type="match status" value="1"/>
</dbReference>
<dbReference type="GO" id="GO:0005886">
    <property type="term" value="C:plasma membrane"/>
    <property type="evidence" value="ECO:0007669"/>
    <property type="project" value="UniProtKB-SubCell"/>
</dbReference>
<accession>A0A086CHP5</accession>
<gene>
    <name evidence="9" type="ORF">ucyna2_00332</name>
</gene>
<evidence type="ECO:0000256" key="5">
    <source>
        <dbReference type="ARBA" id="ARBA00022989"/>
    </source>
</evidence>
<evidence type="ECO:0000259" key="8">
    <source>
        <dbReference type="PROSITE" id="PS50928"/>
    </source>
</evidence>
<evidence type="ECO:0000256" key="6">
    <source>
        <dbReference type="ARBA" id="ARBA00023136"/>
    </source>
</evidence>
<dbReference type="EMBL" id="JPSP01000003">
    <property type="protein sequence ID" value="KFF41709.1"/>
    <property type="molecule type" value="Genomic_DNA"/>
</dbReference>
<feature type="transmembrane region" description="Helical" evidence="7">
    <location>
        <begin position="110"/>
        <end position="137"/>
    </location>
</feature>
<dbReference type="InterPro" id="IPR000515">
    <property type="entry name" value="MetI-like"/>
</dbReference>
<dbReference type="Gene3D" id="1.10.3720.10">
    <property type="entry name" value="MetI-like"/>
    <property type="match status" value="1"/>
</dbReference>
<dbReference type="CDD" id="cd06261">
    <property type="entry name" value="TM_PBP2"/>
    <property type="match status" value="1"/>
</dbReference>
<dbReference type="AlphaFoldDB" id="A0A086CHP5"/>
<comment type="similarity">
    <text evidence="7">Belongs to the binding-protein-dependent transport system permease family.</text>
</comment>
<evidence type="ECO:0000313" key="10">
    <source>
        <dbReference type="Proteomes" id="UP000028922"/>
    </source>
</evidence>
<evidence type="ECO:0000256" key="1">
    <source>
        <dbReference type="ARBA" id="ARBA00004651"/>
    </source>
</evidence>
<keyword evidence="4 7" id="KW-0812">Transmembrane</keyword>
<dbReference type="GO" id="GO:0055085">
    <property type="term" value="P:transmembrane transport"/>
    <property type="evidence" value="ECO:0007669"/>
    <property type="project" value="InterPro"/>
</dbReference>
<feature type="domain" description="ABC transmembrane type-1" evidence="8">
    <location>
        <begin position="75"/>
        <end position="264"/>
    </location>
</feature>
<dbReference type="InterPro" id="IPR035906">
    <property type="entry name" value="MetI-like_sf"/>
</dbReference>
<feature type="transmembrane region" description="Helical" evidence="7">
    <location>
        <begin position="12"/>
        <end position="34"/>
    </location>
</feature>
<sequence>MKNRKLELISGNIFTYLLLIIIAILTLFPLIWLLGTAFKPSTDDISTTLTSWLPSQPTWQNFIIVWQNYPFGKYLYNSFLIAFLTVCLNLILCSLAAYPLARINFLGKNTIWAFIISTIMIPSQIIMIPLFILAVNLKLRNTYLGAILPNLVSTFGIFFLRQAFKEVPKELEEAAKIDGCSEFDIWWHIMIPAVRPALVTLAFFIFIGSWSDFLWPLIVLDNLDYYTLPLGIAKLANSLDLDWRLISAGSIISIIPVILLFILVQQYIIPTESGSGVKG</sequence>
<keyword evidence="5 7" id="KW-1133">Transmembrane helix</keyword>
<dbReference type="eggNOG" id="COG0395">
    <property type="taxonomic scope" value="Bacteria"/>
</dbReference>
<dbReference type="Pfam" id="PF00528">
    <property type="entry name" value="BPD_transp_1"/>
    <property type="match status" value="1"/>
</dbReference>
<reference evidence="9 10" key="1">
    <citation type="submission" date="2014-08" db="EMBL/GenBank/DDBJ databases">
        <title>Comparative genomics reveals surprising divergence of two closely related strains of uncultivated UCYN-A cyanobacteria.</title>
        <authorList>
            <person name="Bombar D."/>
            <person name="Heller P."/>
            <person name="Sanchez-Baracaldo P."/>
            <person name="Carter B.J."/>
            <person name="Zert J.P."/>
        </authorList>
    </citation>
    <scope>NUCLEOTIDE SEQUENCE [LARGE SCALE GENOMIC DNA]</scope>
</reference>
<dbReference type="Proteomes" id="UP000028922">
    <property type="component" value="Unassembled WGS sequence"/>
</dbReference>
<keyword evidence="2 7" id="KW-0813">Transport</keyword>
<name>A0A086CHP5_9CHRO</name>
<dbReference type="PANTHER" id="PTHR43744">
    <property type="entry name" value="ABC TRANSPORTER PERMEASE PROTEIN MG189-RELATED-RELATED"/>
    <property type="match status" value="1"/>
</dbReference>